<dbReference type="STRING" id="1526571.AT746_17250"/>
<gene>
    <name evidence="1" type="ORF">AT746_17250</name>
</gene>
<dbReference type="EMBL" id="CP013650">
    <property type="protein sequence ID" value="ALS99837.1"/>
    <property type="molecule type" value="Genomic_DNA"/>
</dbReference>
<accession>A0A0U2PJU0</accession>
<reference evidence="1 2" key="1">
    <citation type="submission" date="2015-12" db="EMBL/GenBank/DDBJ databases">
        <title>Complete genome of Lacimicrobium alkaliphilum KCTC 32984.</title>
        <authorList>
            <person name="Kim S.-G."/>
            <person name="Lee Y.-J."/>
        </authorList>
    </citation>
    <scope>NUCLEOTIDE SEQUENCE [LARGE SCALE GENOMIC DNA]</scope>
    <source>
        <strain evidence="1 2">YelD216</strain>
    </source>
</reference>
<organism evidence="1 2">
    <name type="scientific">Lacimicrobium alkaliphilum</name>
    <dbReference type="NCBI Taxonomy" id="1526571"/>
    <lineage>
        <taxon>Bacteria</taxon>
        <taxon>Pseudomonadati</taxon>
        <taxon>Pseudomonadota</taxon>
        <taxon>Gammaproteobacteria</taxon>
        <taxon>Alteromonadales</taxon>
        <taxon>Alteromonadaceae</taxon>
        <taxon>Lacimicrobium</taxon>
    </lineage>
</organism>
<evidence type="ECO:0000313" key="2">
    <source>
        <dbReference type="Proteomes" id="UP000068447"/>
    </source>
</evidence>
<dbReference type="OrthoDB" id="6387689at2"/>
<proteinExistence type="predicted"/>
<protein>
    <recommendedName>
        <fullName evidence="3">DUF3019 domain-containing protein</fullName>
    </recommendedName>
</protein>
<keyword evidence="2" id="KW-1185">Reference proteome</keyword>
<dbReference type="InterPro" id="IPR021559">
    <property type="entry name" value="DUF3019"/>
</dbReference>
<evidence type="ECO:0008006" key="3">
    <source>
        <dbReference type="Google" id="ProtNLM"/>
    </source>
</evidence>
<dbReference type="KEGG" id="lal:AT746_17250"/>
<evidence type="ECO:0000313" key="1">
    <source>
        <dbReference type="EMBL" id="ALS99837.1"/>
    </source>
</evidence>
<sequence>MRVYVKQKGLWLIILLILGWSQTIQAEQAGWRIKPNICVVEQMGDPCELKLNISLWGEIPDHSCLFLQDAMVECWAMPDKNISVTLEFREATVISMRDSDDRTLLQETLEVKSLSRIRQRVRTPWSVF</sequence>
<dbReference type="AlphaFoldDB" id="A0A0U2PJU0"/>
<name>A0A0U2PJU0_9ALTE</name>
<dbReference type="Proteomes" id="UP000068447">
    <property type="component" value="Chromosome"/>
</dbReference>
<dbReference type="Pfam" id="PF11456">
    <property type="entry name" value="DUF3019"/>
    <property type="match status" value="1"/>
</dbReference>